<evidence type="ECO:0000256" key="1">
    <source>
        <dbReference type="SAM" id="MobiDB-lite"/>
    </source>
</evidence>
<evidence type="ECO:0000313" key="3">
    <source>
        <dbReference type="Proteomes" id="UP001165080"/>
    </source>
</evidence>
<accession>A0A9W6BZ56</accession>
<proteinExistence type="predicted"/>
<dbReference type="EMBL" id="BRXU01000035">
    <property type="protein sequence ID" value="GLC60532.1"/>
    <property type="molecule type" value="Genomic_DNA"/>
</dbReference>
<evidence type="ECO:0000313" key="2">
    <source>
        <dbReference type="EMBL" id="GLC60532.1"/>
    </source>
</evidence>
<reference evidence="2 3" key="1">
    <citation type="journal article" date="2023" name="Commun. Biol.">
        <title>Reorganization of the ancestral sex-determining regions during the evolution of trioecy in Pleodorina starrii.</title>
        <authorList>
            <person name="Takahashi K."/>
            <person name="Suzuki S."/>
            <person name="Kawai-Toyooka H."/>
            <person name="Yamamoto K."/>
            <person name="Hamaji T."/>
            <person name="Ootsuki R."/>
            <person name="Yamaguchi H."/>
            <person name="Kawachi M."/>
            <person name="Higashiyama T."/>
            <person name="Nozaki H."/>
        </authorList>
    </citation>
    <scope>NUCLEOTIDE SEQUENCE [LARGE SCALE GENOMIC DNA]</scope>
    <source>
        <strain evidence="2 3">NIES-4479</strain>
    </source>
</reference>
<gene>
    <name evidence="2" type="primary">PLEST009812</name>
    <name evidence="2" type="ORF">PLESTB_001623900</name>
</gene>
<feature type="compositionally biased region" description="Pro residues" evidence="1">
    <location>
        <begin position="131"/>
        <end position="144"/>
    </location>
</feature>
<dbReference type="AlphaFoldDB" id="A0A9W6BZ56"/>
<sequence length="266" mass="28710">MTRYINCGSAVVLPTEPAWPFGKKHRDADLPPGPGTGKYPGAMDNWTTGTAVYGRSSGGLGGPERPWQNSSLPYSGRRYLKPDYLSQNPKAPGYSFGQRTKKGEGPAPGVGTYSPNTNTFNFPKMNHSVWGPPPRGRPPSAPSRPRPEPESAADEMRLRPKPNSALPGTTFKGKHFPGWPTDGPGPAYLPCCGGHCCDMCDKYKGASFGIKHHIHQEPPTPAPDYYTVANSTLGAAAAGRTAEYDGTTYYHKPGRRDHVYANGLRP</sequence>
<dbReference type="Proteomes" id="UP001165080">
    <property type="component" value="Unassembled WGS sequence"/>
</dbReference>
<organism evidence="2 3">
    <name type="scientific">Pleodorina starrii</name>
    <dbReference type="NCBI Taxonomy" id="330485"/>
    <lineage>
        <taxon>Eukaryota</taxon>
        <taxon>Viridiplantae</taxon>
        <taxon>Chlorophyta</taxon>
        <taxon>core chlorophytes</taxon>
        <taxon>Chlorophyceae</taxon>
        <taxon>CS clade</taxon>
        <taxon>Chlamydomonadales</taxon>
        <taxon>Volvocaceae</taxon>
        <taxon>Pleodorina</taxon>
    </lineage>
</organism>
<comment type="caution">
    <text evidence="2">The sequence shown here is derived from an EMBL/GenBank/DDBJ whole genome shotgun (WGS) entry which is preliminary data.</text>
</comment>
<name>A0A9W6BZ56_9CHLO</name>
<keyword evidence="3" id="KW-1185">Reference proteome</keyword>
<feature type="compositionally biased region" description="Basic and acidic residues" evidence="1">
    <location>
        <begin position="145"/>
        <end position="158"/>
    </location>
</feature>
<feature type="region of interest" description="Disordered" evidence="1">
    <location>
        <begin position="23"/>
        <end position="170"/>
    </location>
</feature>
<protein>
    <submittedName>
        <fullName evidence="2">Uncharacterized protein</fullName>
    </submittedName>
</protein>
<dbReference type="OrthoDB" id="525062at2759"/>